<evidence type="ECO:0000313" key="3">
    <source>
        <dbReference type="EMBL" id="KHN69312.1"/>
    </source>
</evidence>
<evidence type="ECO:0000256" key="2">
    <source>
        <dbReference type="SAM" id="Phobius"/>
    </source>
</evidence>
<feature type="transmembrane region" description="Helical" evidence="2">
    <location>
        <begin position="71"/>
        <end position="91"/>
    </location>
</feature>
<keyword evidence="2" id="KW-0472">Membrane</keyword>
<sequence length="136" mass="15069">MYELTKKEIKGDKNESDNKDHEKGVVSSMRDQMIAKMVCVGLCVLAMIVEMAMIIISIMNGNGNDTSTDDINKMITTAVSIAIILNMMRYVMSKNQAGWYHGVMIGGSLIIGSMRAVMLASAMIREYMSVMNIVMM</sequence>
<dbReference type="HOGENOM" id="CLU_2139432_0_0_1"/>
<feature type="transmembrane region" description="Helical" evidence="2">
    <location>
        <begin position="103"/>
        <end position="124"/>
    </location>
</feature>
<dbReference type="AlphaFoldDB" id="A0A0B2UJV1"/>
<reference evidence="3 4" key="1">
    <citation type="journal article" date="2014" name="MBio">
        <title>The Ordospora colligata genome; evolution of extreme reduction in microsporidia and host-to-parasite horizontal gene transfer.</title>
        <authorList>
            <person name="Pombert J.-F."/>
            <person name="Haag K.L."/>
            <person name="Beidas S."/>
            <person name="Ebert D."/>
            <person name="Keeling P.J."/>
        </authorList>
    </citation>
    <scope>NUCLEOTIDE SEQUENCE [LARGE SCALE GENOMIC DNA]</scope>
    <source>
        <strain evidence="3 4">OC4</strain>
    </source>
</reference>
<dbReference type="InParanoid" id="A0A0B2UJV1"/>
<evidence type="ECO:0000256" key="1">
    <source>
        <dbReference type="SAM" id="MobiDB-lite"/>
    </source>
</evidence>
<name>A0A0B2UJV1_9MICR</name>
<accession>A0A0B2UJV1</accession>
<feature type="region of interest" description="Disordered" evidence="1">
    <location>
        <begin position="1"/>
        <end position="24"/>
    </location>
</feature>
<gene>
    <name evidence="3" type="ORF">M896_080460</name>
</gene>
<keyword evidence="2" id="KW-0812">Transmembrane</keyword>
<evidence type="ECO:0000313" key="4">
    <source>
        <dbReference type="Proteomes" id="UP000031056"/>
    </source>
</evidence>
<keyword evidence="4" id="KW-1185">Reference proteome</keyword>
<protein>
    <submittedName>
        <fullName evidence="3">Uncharacterized protein</fullName>
    </submittedName>
</protein>
<comment type="caution">
    <text evidence="3">The sequence shown here is derived from an EMBL/GenBank/DDBJ whole genome shotgun (WGS) entry which is preliminary data.</text>
</comment>
<feature type="transmembrane region" description="Helical" evidence="2">
    <location>
        <begin position="37"/>
        <end position="59"/>
    </location>
</feature>
<dbReference type="VEuPathDB" id="MicrosporidiaDB:M896_080460"/>
<dbReference type="Proteomes" id="UP000031056">
    <property type="component" value="Unassembled WGS sequence"/>
</dbReference>
<dbReference type="EMBL" id="JOKQ01000008">
    <property type="protein sequence ID" value="KHN69312.1"/>
    <property type="molecule type" value="Genomic_DNA"/>
</dbReference>
<dbReference type="GeneID" id="26262086"/>
<dbReference type="RefSeq" id="XP_014563354.1">
    <property type="nucleotide sequence ID" value="XM_014707868.1"/>
</dbReference>
<proteinExistence type="predicted"/>
<keyword evidence="2" id="KW-1133">Transmembrane helix</keyword>
<organism evidence="3 4">
    <name type="scientific">Ordospora colligata OC4</name>
    <dbReference type="NCBI Taxonomy" id="1354746"/>
    <lineage>
        <taxon>Eukaryota</taxon>
        <taxon>Fungi</taxon>
        <taxon>Fungi incertae sedis</taxon>
        <taxon>Microsporidia</taxon>
        <taxon>Ordosporidae</taxon>
        <taxon>Ordospora</taxon>
    </lineage>
</organism>